<protein>
    <submittedName>
        <fullName evidence="9">Mlo-like protein</fullName>
    </submittedName>
</protein>
<evidence type="ECO:0000313" key="10">
    <source>
        <dbReference type="Proteomes" id="UP000554482"/>
    </source>
</evidence>
<comment type="caution">
    <text evidence="9">The sequence shown here is derived from an EMBL/GenBank/DDBJ whole genome shotgun (WGS) entry which is preliminary data.</text>
</comment>
<reference evidence="9 10" key="1">
    <citation type="submission" date="2020-06" db="EMBL/GenBank/DDBJ databases">
        <title>Transcriptomic and genomic resources for Thalictrum thalictroides and T. hernandezii: Facilitating candidate gene discovery in an emerging model plant lineage.</title>
        <authorList>
            <person name="Arias T."/>
            <person name="Riano-Pachon D.M."/>
            <person name="Di Stilio V.S."/>
        </authorList>
    </citation>
    <scope>NUCLEOTIDE SEQUENCE [LARGE SCALE GENOMIC DNA]</scope>
    <source>
        <strain evidence="10">cv. WT478/WT964</strain>
        <tissue evidence="9">Leaves</tissue>
    </source>
</reference>
<dbReference type="GO" id="GO:0016020">
    <property type="term" value="C:membrane"/>
    <property type="evidence" value="ECO:0007669"/>
    <property type="project" value="UniProtKB-SubCell"/>
</dbReference>
<keyword evidence="6 8" id="KW-0472">Membrane</keyword>
<dbReference type="OrthoDB" id="1388414at2759"/>
<evidence type="ECO:0000256" key="1">
    <source>
        <dbReference type="ARBA" id="ARBA00004141"/>
    </source>
</evidence>
<dbReference type="Pfam" id="PF03094">
    <property type="entry name" value="Mlo"/>
    <property type="match status" value="1"/>
</dbReference>
<dbReference type="Proteomes" id="UP000554482">
    <property type="component" value="Unassembled WGS sequence"/>
</dbReference>
<evidence type="ECO:0000256" key="3">
    <source>
        <dbReference type="ARBA" id="ARBA00022692"/>
    </source>
</evidence>
<evidence type="ECO:0000256" key="6">
    <source>
        <dbReference type="ARBA" id="ARBA00023136"/>
    </source>
</evidence>
<dbReference type="GO" id="GO:0006952">
    <property type="term" value="P:defense response"/>
    <property type="evidence" value="ECO:0007669"/>
    <property type="project" value="UniProtKB-KW"/>
</dbReference>
<gene>
    <name evidence="9" type="ORF">FRX31_009431</name>
</gene>
<dbReference type="AlphaFoldDB" id="A0A7J6WXY8"/>
<evidence type="ECO:0000256" key="4">
    <source>
        <dbReference type="ARBA" id="ARBA00022821"/>
    </source>
</evidence>
<name>A0A7J6WXY8_THATH</name>
<dbReference type="InterPro" id="IPR004326">
    <property type="entry name" value="Mlo"/>
</dbReference>
<dbReference type="EMBL" id="JABWDY010010033">
    <property type="protein sequence ID" value="KAF5200982.1"/>
    <property type="molecule type" value="Genomic_DNA"/>
</dbReference>
<organism evidence="9 10">
    <name type="scientific">Thalictrum thalictroides</name>
    <name type="common">Rue-anemone</name>
    <name type="synonym">Anemone thalictroides</name>
    <dbReference type="NCBI Taxonomy" id="46969"/>
    <lineage>
        <taxon>Eukaryota</taxon>
        <taxon>Viridiplantae</taxon>
        <taxon>Streptophyta</taxon>
        <taxon>Embryophyta</taxon>
        <taxon>Tracheophyta</taxon>
        <taxon>Spermatophyta</taxon>
        <taxon>Magnoliopsida</taxon>
        <taxon>Ranunculales</taxon>
        <taxon>Ranunculaceae</taxon>
        <taxon>Thalictroideae</taxon>
        <taxon>Thalictrum</taxon>
    </lineage>
</organism>
<evidence type="ECO:0000256" key="5">
    <source>
        <dbReference type="ARBA" id="ARBA00022989"/>
    </source>
</evidence>
<evidence type="ECO:0000256" key="7">
    <source>
        <dbReference type="ARBA" id="ARBA00023265"/>
    </source>
</evidence>
<accession>A0A7J6WXY8</accession>
<keyword evidence="3 8" id="KW-0812">Transmembrane</keyword>
<evidence type="ECO:0000256" key="8">
    <source>
        <dbReference type="SAM" id="Phobius"/>
    </source>
</evidence>
<sequence>MSTKALHHLHIFIFVLAIVHVTICALTIFFGGAKIRQWKHWEDSIEKDKYDTTKALNKITNVHQHSFIKDHFRGIEKCLALLGWLHAFVKQFYASVTKSDYIILRLGFIMTHCRGNPKFDFH</sequence>
<comment type="similarity">
    <text evidence="2">Belongs to the MLO family.</text>
</comment>
<keyword evidence="10" id="KW-1185">Reference proteome</keyword>
<evidence type="ECO:0000256" key="2">
    <source>
        <dbReference type="ARBA" id="ARBA00006574"/>
    </source>
</evidence>
<keyword evidence="7" id="KW-0568">Pathogenesis-related protein</keyword>
<keyword evidence="5 8" id="KW-1133">Transmembrane helix</keyword>
<comment type="subcellular location">
    <subcellularLocation>
        <location evidence="1">Membrane</location>
        <topology evidence="1">Multi-pass membrane protein</topology>
    </subcellularLocation>
</comment>
<feature type="transmembrane region" description="Helical" evidence="8">
    <location>
        <begin position="6"/>
        <end position="30"/>
    </location>
</feature>
<proteinExistence type="inferred from homology"/>
<keyword evidence="4" id="KW-0611">Plant defense</keyword>
<evidence type="ECO:0000313" key="9">
    <source>
        <dbReference type="EMBL" id="KAF5200982.1"/>
    </source>
</evidence>
<feature type="non-terminal residue" evidence="9">
    <location>
        <position position="1"/>
    </location>
</feature>
<dbReference type="PANTHER" id="PTHR31942:SF52">
    <property type="entry name" value="MLO-LIKE PROTEIN 1"/>
    <property type="match status" value="1"/>
</dbReference>
<dbReference type="PANTHER" id="PTHR31942">
    <property type="entry name" value="MLO-LIKE PROTEIN 1"/>
    <property type="match status" value="1"/>
</dbReference>